<dbReference type="GO" id="GO:0015234">
    <property type="term" value="F:thiamine transmembrane transporter activity"/>
    <property type="evidence" value="ECO:0007669"/>
    <property type="project" value="InterPro"/>
</dbReference>
<accession>A0A926E372</accession>
<keyword evidence="1" id="KW-0812">Transmembrane</keyword>
<gene>
    <name evidence="2" type="ORF">H8710_01245</name>
</gene>
<sequence>MQNQNVKVIRLVETGLLLALGIILDTFFKIDGIWAYGGSVTLFAMLPLVIIAYKYGVLWGCLSGVAHGLITMLISGFRSGGLAVMVQENEGWKKFIFVVLLDYILAFAVIGIAGLTPKFMKSTAGALGVGAVIGLAARYVVHIVSGYVLFGTYAEWFFSQSGWGQAILEKLQGNLLMFVYSVIYNGLYMVPEIIITAVGGFIVGKFLKRQIGHNATNCIKGE</sequence>
<feature type="transmembrane region" description="Helical" evidence="1">
    <location>
        <begin position="127"/>
        <end position="150"/>
    </location>
</feature>
<feature type="transmembrane region" description="Helical" evidence="1">
    <location>
        <begin position="33"/>
        <end position="50"/>
    </location>
</feature>
<dbReference type="InterPro" id="IPR012651">
    <property type="entry name" value="Thia_Transptr_ThiT"/>
</dbReference>
<protein>
    <submittedName>
        <fullName evidence="2">Energy-coupled thiamine transporter ThiT</fullName>
    </submittedName>
</protein>
<keyword evidence="3" id="KW-1185">Reference proteome</keyword>
<keyword evidence="1" id="KW-0472">Membrane</keyword>
<evidence type="ECO:0000256" key="1">
    <source>
        <dbReference type="SAM" id="Phobius"/>
    </source>
</evidence>
<dbReference type="EMBL" id="JACRSV010000001">
    <property type="protein sequence ID" value="MBC8558685.1"/>
    <property type="molecule type" value="Genomic_DNA"/>
</dbReference>
<evidence type="ECO:0000313" key="3">
    <source>
        <dbReference type="Proteomes" id="UP000610760"/>
    </source>
</evidence>
<comment type="caution">
    <text evidence="2">The sequence shown here is derived from an EMBL/GenBank/DDBJ whole genome shotgun (WGS) entry which is preliminary data.</text>
</comment>
<feature type="transmembrane region" description="Helical" evidence="1">
    <location>
        <begin position="57"/>
        <end position="75"/>
    </location>
</feature>
<dbReference type="AlphaFoldDB" id="A0A926E372"/>
<feature type="transmembrane region" description="Helical" evidence="1">
    <location>
        <begin position="7"/>
        <end position="27"/>
    </location>
</feature>
<evidence type="ECO:0000313" key="2">
    <source>
        <dbReference type="EMBL" id="MBC8558685.1"/>
    </source>
</evidence>
<dbReference type="Proteomes" id="UP000610760">
    <property type="component" value="Unassembled WGS sequence"/>
</dbReference>
<dbReference type="Pfam" id="PF09515">
    <property type="entry name" value="Thia_YuaJ"/>
    <property type="match status" value="1"/>
</dbReference>
<feature type="transmembrane region" description="Helical" evidence="1">
    <location>
        <begin position="178"/>
        <end position="203"/>
    </location>
</feature>
<proteinExistence type="predicted"/>
<reference evidence="2" key="1">
    <citation type="submission" date="2020-08" db="EMBL/GenBank/DDBJ databases">
        <title>Genome public.</title>
        <authorList>
            <person name="Liu C."/>
            <person name="Sun Q."/>
        </authorList>
    </citation>
    <scope>NUCLEOTIDE SEQUENCE</scope>
    <source>
        <strain evidence="2">NSJ-33</strain>
    </source>
</reference>
<feature type="transmembrane region" description="Helical" evidence="1">
    <location>
        <begin position="95"/>
        <end position="115"/>
    </location>
</feature>
<name>A0A926E372_9FIRM</name>
<dbReference type="Gene3D" id="1.10.1760.20">
    <property type="match status" value="1"/>
</dbReference>
<dbReference type="GO" id="GO:0005886">
    <property type="term" value="C:plasma membrane"/>
    <property type="evidence" value="ECO:0007669"/>
    <property type="project" value="InterPro"/>
</dbReference>
<organism evidence="2 3">
    <name type="scientific">Fumia xinanensis</name>
    <dbReference type="NCBI Taxonomy" id="2763659"/>
    <lineage>
        <taxon>Bacteria</taxon>
        <taxon>Bacillati</taxon>
        <taxon>Bacillota</taxon>
        <taxon>Clostridia</taxon>
        <taxon>Eubacteriales</taxon>
        <taxon>Oscillospiraceae</taxon>
        <taxon>Fumia</taxon>
    </lineage>
</organism>
<keyword evidence="1" id="KW-1133">Transmembrane helix</keyword>
<dbReference type="RefSeq" id="WP_249293572.1">
    <property type="nucleotide sequence ID" value="NZ_JACRSV010000001.1"/>
</dbReference>